<gene>
    <name evidence="2" type="ORF">CSW08_17720</name>
</gene>
<dbReference type="SUPFAM" id="SSF53474">
    <property type="entry name" value="alpha/beta-Hydrolases"/>
    <property type="match status" value="1"/>
</dbReference>
<dbReference type="Gene3D" id="3.40.50.1820">
    <property type="entry name" value="alpha/beta hydrolase"/>
    <property type="match status" value="1"/>
</dbReference>
<feature type="signal peptide" evidence="1">
    <location>
        <begin position="1"/>
        <end position="18"/>
    </location>
</feature>
<accession>A0A2N3HEV4</accession>
<dbReference type="InterPro" id="IPR000801">
    <property type="entry name" value="Esterase-like"/>
</dbReference>
<feature type="chain" id="PRO_5014736120" description="Esterase" evidence="1">
    <location>
        <begin position="19"/>
        <end position="354"/>
    </location>
</feature>
<reference evidence="2 3" key="1">
    <citation type="submission" date="2017-12" db="EMBL/GenBank/DDBJ databases">
        <title>Confluentibacter flavum sp. nov., isolated from the saline lake.</title>
        <authorList>
            <person name="Yu L."/>
        </authorList>
    </citation>
    <scope>NUCLEOTIDE SEQUENCE [LARGE SCALE GENOMIC DNA]</scope>
    <source>
        <strain evidence="2 3">3B</strain>
    </source>
</reference>
<dbReference type="Proteomes" id="UP000233435">
    <property type="component" value="Unassembled WGS sequence"/>
</dbReference>
<dbReference type="Pfam" id="PF00756">
    <property type="entry name" value="Esterase"/>
    <property type="match status" value="1"/>
</dbReference>
<name>A0A2N3HEV4_9FLAO</name>
<proteinExistence type="predicted"/>
<evidence type="ECO:0000256" key="1">
    <source>
        <dbReference type="SAM" id="SignalP"/>
    </source>
</evidence>
<evidence type="ECO:0000313" key="3">
    <source>
        <dbReference type="Proteomes" id="UP000233435"/>
    </source>
</evidence>
<sequence>MKKFVTLLFLISAFTLNAQQYPEVTISGSQIRKLTSNIVSGQEYELHIVLPSSYENSTKKYPVIYLMDSQWDFSLVTAIYGEQYYDGFVPEAIIVGVTWGGENPNPDMLRARDYIPTNAIGGADLFLDFMKTELFPFIESNYKADNNRILMGCSLGGLLTLYALFTHTDMFTGYLAASPALGGDNGILSGFEKVFSEKQSAKPISVYMTVGDVESGKSNFEAFANKMKSRQYKNVRLHSKVLENTGHSGTKSETYSRGLQYVFERNQLKLSDAILNKYVGTYQLGDGKAEIKNENNELKLYAHGNSIPLLANSETHFYATFQFFNIHFKEANNIVEGLDLITYGGSQTLNKIKE</sequence>
<dbReference type="InterPro" id="IPR050583">
    <property type="entry name" value="Mycobacterial_A85_antigen"/>
</dbReference>
<evidence type="ECO:0008006" key="4">
    <source>
        <dbReference type="Google" id="ProtNLM"/>
    </source>
</evidence>
<organism evidence="2 3">
    <name type="scientific">Confluentibacter flavum</name>
    <dbReference type="NCBI Taxonomy" id="1909700"/>
    <lineage>
        <taxon>Bacteria</taxon>
        <taxon>Pseudomonadati</taxon>
        <taxon>Bacteroidota</taxon>
        <taxon>Flavobacteriia</taxon>
        <taxon>Flavobacteriales</taxon>
        <taxon>Flavobacteriaceae</taxon>
        <taxon>Confluentibacter</taxon>
    </lineage>
</organism>
<dbReference type="AlphaFoldDB" id="A0A2N3HEV4"/>
<dbReference type="OrthoDB" id="9784036at2"/>
<keyword evidence="1" id="KW-0732">Signal</keyword>
<dbReference type="PANTHER" id="PTHR48098:SF6">
    <property type="entry name" value="FERRI-BACILLIBACTIN ESTERASE BESA"/>
    <property type="match status" value="1"/>
</dbReference>
<dbReference type="EMBL" id="PJEO01000057">
    <property type="protein sequence ID" value="PKQ43511.1"/>
    <property type="molecule type" value="Genomic_DNA"/>
</dbReference>
<dbReference type="InterPro" id="IPR029058">
    <property type="entry name" value="AB_hydrolase_fold"/>
</dbReference>
<keyword evidence="3" id="KW-1185">Reference proteome</keyword>
<evidence type="ECO:0000313" key="2">
    <source>
        <dbReference type="EMBL" id="PKQ43511.1"/>
    </source>
</evidence>
<dbReference type="RefSeq" id="WP_106661257.1">
    <property type="nucleotide sequence ID" value="NZ_PJEO01000057.1"/>
</dbReference>
<dbReference type="PANTHER" id="PTHR48098">
    <property type="entry name" value="ENTEROCHELIN ESTERASE-RELATED"/>
    <property type="match status" value="1"/>
</dbReference>
<protein>
    <recommendedName>
        <fullName evidence="4">Esterase</fullName>
    </recommendedName>
</protein>
<comment type="caution">
    <text evidence="2">The sequence shown here is derived from an EMBL/GenBank/DDBJ whole genome shotgun (WGS) entry which is preliminary data.</text>
</comment>